<evidence type="ECO:0000256" key="2">
    <source>
        <dbReference type="ARBA" id="ARBA00011044"/>
    </source>
</evidence>
<reference evidence="11 12" key="1">
    <citation type="submission" date="2018-03" db="EMBL/GenBank/DDBJ databases">
        <title>Lachnoclostridium SNUG30386 gen.nov., sp.nov., isolated from human faeces.</title>
        <authorList>
            <person name="Seo B."/>
            <person name="Jeon K."/>
            <person name="Ko G."/>
        </authorList>
    </citation>
    <scope>NUCLEOTIDE SEQUENCE [LARGE SCALE GENOMIC DNA]</scope>
    <source>
        <strain evidence="11 12">SNUG30386</strain>
    </source>
</reference>
<evidence type="ECO:0000259" key="10">
    <source>
        <dbReference type="Pfam" id="PF12323"/>
    </source>
</evidence>
<evidence type="ECO:0000256" key="6">
    <source>
        <dbReference type="ARBA" id="ARBA00023125"/>
    </source>
</evidence>
<feature type="domain" description="Probable transposase IS891/IS1136/IS1341" evidence="8">
    <location>
        <begin position="165"/>
        <end position="273"/>
    </location>
</feature>
<evidence type="ECO:0000313" key="12">
    <source>
        <dbReference type="Proteomes" id="UP000241048"/>
    </source>
</evidence>
<dbReference type="PANTHER" id="PTHR30405">
    <property type="entry name" value="TRANSPOSASE"/>
    <property type="match status" value="1"/>
</dbReference>
<evidence type="ECO:0000256" key="5">
    <source>
        <dbReference type="ARBA" id="ARBA00022833"/>
    </source>
</evidence>
<keyword evidence="12" id="KW-1185">Reference proteome</keyword>
<dbReference type="PANTHER" id="PTHR30405:SF25">
    <property type="entry name" value="RNA-GUIDED DNA ENDONUCLEASE INSQ-RELATED"/>
    <property type="match status" value="1"/>
</dbReference>
<protein>
    <submittedName>
        <fullName evidence="11">Transposase</fullName>
    </submittedName>
</protein>
<feature type="domain" description="Transposase putative helix-turn-helix" evidence="10">
    <location>
        <begin position="1"/>
        <end position="46"/>
    </location>
</feature>
<keyword evidence="7" id="KW-0233">DNA recombination</keyword>
<dbReference type="InterPro" id="IPR001959">
    <property type="entry name" value="Transposase"/>
</dbReference>
<keyword evidence="5" id="KW-0862">Zinc</keyword>
<dbReference type="Pfam" id="PF12323">
    <property type="entry name" value="HTH_OrfB_IS605"/>
    <property type="match status" value="1"/>
</dbReference>
<evidence type="ECO:0000256" key="7">
    <source>
        <dbReference type="ARBA" id="ARBA00023172"/>
    </source>
</evidence>
<dbReference type="GO" id="GO:0032196">
    <property type="term" value="P:transposition"/>
    <property type="evidence" value="ECO:0007669"/>
    <property type="project" value="UniProtKB-KW"/>
</dbReference>
<comment type="similarity">
    <text evidence="1">In the C-terminal section; belongs to the transposase 35 family.</text>
</comment>
<dbReference type="GO" id="GO:0046872">
    <property type="term" value="F:metal ion binding"/>
    <property type="evidence" value="ECO:0007669"/>
    <property type="project" value="UniProtKB-KW"/>
</dbReference>
<name>A0A2T3FQU6_9CLOT</name>
<evidence type="ECO:0000313" key="11">
    <source>
        <dbReference type="EMBL" id="PST37646.1"/>
    </source>
</evidence>
<dbReference type="InterPro" id="IPR051399">
    <property type="entry name" value="RNA-guided_DNA_endo/Transpos"/>
</dbReference>
<dbReference type="EMBL" id="PYLO01000002">
    <property type="protein sequence ID" value="PST37646.1"/>
    <property type="molecule type" value="Genomic_DNA"/>
</dbReference>
<dbReference type="Pfam" id="PF01385">
    <property type="entry name" value="OrfB_IS605"/>
    <property type="match status" value="1"/>
</dbReference>
<dbReference type="InterPro" id="IPR010095">
    <property type="entry name" value="Cas12f1-like_TNB"/>
</dbReference>
<comment type="caution">
    <text evidence="11">The sequence shown here is derived from an EMBL/GenBank/DDBJ whole genome shotgun (WGS) entry which is preliminary data.</text>
</comment>
<dbReference type="Pfam" id="PF07282">
    <property type="entry name" value="Cas12f1-like_TNB"/>
    <property type="match status" value="1"/>
</dbReference>
<organism evidence="11 12">
    <name type="scientific">Clostridium fessum</name>
    <dbReference type="NCBI Taxonomy" id="2126740"/>
    <lineage>
        <taxon>Bacteria</taxon>
        <taxon>Bacillati</taxon>
        <taxon>Bacillota</taxon>
        <taxon>Clostridia</taxon>
        <taxon>Eubacteriales</taxon>
        <taxon>Clostridiaceae</taxon>
        <taxon>Clostridium</taxon>
    </lineage>
</organism>
<dbReference type="RefSeq" id="WP_107000725.1">
    <property type="nucleotide sequence ID" value="NZ_DBFVRN010000074.1"/>
</dbReference>
<accession>A0A2T3FQU6</accession>
<comment type="similarity">
    <text evidence="2">In the N-terminal section; belongs to the transposase 2 family.</text>
</comment>
<evidence type="ECO:0000259" key="8">
    <source>
        <dbReference type="Pfam" id="PF01385"/>
    </source>
</evidence>
<keyword evidence="3" id="KW-0815">Transposition</keyword>
<dbReference type="AlphaFoldDB" id="A0A2T3FQU6"/>
<sequence length="372" mass="43533">MNIVYRFRIYPNKSQKELFARTFGCVRFVYNRMLAEKIEYYEKTGKVLKVTPAKYKAEFPWLKEVDSLALCNAQLHLQTAYKNFFRDSSVGFPKFKSKKNPVRSYTTNCVNGNITLQNGKLKLPKAGWIRIKQHRSIDDSYTLKGATVSQEADDKYYVSLLYAAEKPEHKIRPVKTAIGLDFSMNELYVDSTGTHADYPHFFRKYQEKLAREQRRLSHCKKGSSRYMKQKKKIARLHAHIARQRKDYLHKESRKITNFYDLVCIESLNMKEMSQDSRFGKSVHDNGWGMFTDFLSYKLERAGKKLVRIDKWYPSSKICSCCGKLKKELKLEDRMYSCTCGNQMNRDENAAINICREGLRILGVELDAERKIS</sequence>
<proteinExistence type="inferred from homology"/>
<keyword evidence="6" id="KW-0238">DNA-binding</keyword>
<dbReference type="NCBIfam" id="NF040570">
    <property type="entry name" value="guided_TnpB"/>
    <property type="match status" value="1"/>
</dbReference>
<evidence type="ECO:0000256" key="1">
    <source>
        <dbReference type="ARBA" id="ARBA00008761"/>
    </source>
</evidence>
<dbReference type="GO" id="GO:0003677">
    <property type="term" value="F:DNA binding"/>
    <property type="evidence" value="ECO:0007669"/>
    <property type="project" value="UniProtKB-KW"/>
</dbReference>
<evidence type="ECO:0000259" key="9">
    <source>
        <dbReference type="Pfam" id="PF07282"/>
    </source>
</evidence>
<feature type="domain" description="Cas12f1-like TNB" evidence="9">
    <location>
        <begin position="287"/>
        <end position="353"/>
    </location>
</feature>
<dbReference type="NCBIfam" id="TIGR01766">
    <property type="entry name" value="IS200/IS605 family accessory protein TnpB-like domain"/>
    <property type="match status" value="1"/>
</dbReference>
<gene>
    <name evidence="11" type="ORF">C7U56_07090</name>
</gene>
<dbReference type="Proteomes" id="UP000241048">
    <property type="component" value="Unassembled WGS sequence"/>
</dbReference>
<dbReference type="InterPro" id="IPR021027">
    <property type="entry name" value="Transposase_put_HTH"/>
</dbReference>
<dbReference type="GO" id="GO:0006310">
    <property type="term" value="P:DNA recombination"/>
    <property type="evidence" value="ECO:0007669"/>
    <property type="project" value="UniProtKB-KW"/>
</dbReference>
<keyword evidence="4" id="KW-0479">Metal-binding</keyword>
<evidence type="ECO:0000256" key="3">
    <source>
        <dbReference type="ARBA" id="ARBA00022578"/>
    </source>
</evidence>
<evidence type="ECO:0000256" key="4">
    <source>
        <dbReference type="ARBA" id="ARBA00022723"/>
    </source>
</evidence>